<dbReference type="Proteomes" id="UP000051015">
    <property type="component" value="Unassembled WGS sequence"/>
</dbReference>
<proteinExistence type="inferred from homology"/>
<dbReference type="Gene3D" id="3.40.190.10">
    <property type="entry name" value="Periplasmic binding protein-like II"/>
    <property type="match status" value="2"/>
</dbReference>
<dbReference type="PATRIC" id="fig|1423725.3.peg.2343"/>
<name>A0A0R2CTU6_9LACO</name>
<comment type="caution">
    <text evidence="8">The sequence shown here is derived from an EMBL/GenBank/DDBJ whole genome shotgun (WGS) entry which is preliminary data.</text>
</comment>
<dbReference type="EMBL" id="AYZD01000033">
    <property type="protein sequence ID" value="KRM95181.1"/>
    <property type="molecule type" value="Genomic_DNA"/>
</dbReference>
<feature type="transmembrane region" description="Helical" evidence="7">
    <location>
        <begin position="9"/>
        <end position="28"/>
    </location>
</feature>
<comment type="subcellular location">
    <subcellularLocation>
        <location evidence="1">Membrane</location>
        <topology evidence="1">Lipid-anchor</topology>
    </subcellularLocation>
</comment>
<sequence length="290" mass="32137">MEKMRKNRALLTLVGIIIIVAGIITLTVRNNNSAKNSDTITIGSIGSDVQIWKHIANLPEVKKEHLNIKVKSFTDGVSLNTATAENKIDVNAFQSYAYYVAFNKNNKNEKLAALGTTYLEPMGIYSSKYKRVKDIPNGSTIALADNPANTARGLKLLEKAGLIKLKSDFGSLSGTSAIADNPHNFKFKEIDDTTGPRIMKDNSIAAVLIGNTIALEGKLNVLKDSIYHEEVNQSTKENINILATSERNKDNKKYKKLLKVYHSAKVQKYIKDKFDGTKIQVQKPLSYFAD</sequence>
<organism evidence="8 9">
    <name type="scientific">Liquorilactobacillus aquaticus DSM 21051</name>
    <dbReference type="NCBI Taxonomy" id="1423725"/>
    <lineage>
        <taxon>Bacteria</taxon>
        <taxon>Bacillati</taxon>
        <taxon>Bacillota</taxon>
        <taxon>Bacilli</taxon>
        <taxon>Lactobacillales</taxon>
        <taxon>Lactobacillaceae</taxon>
        <taxon>Liquorilactobacillus</taxon>
    </lineage>
</organism>
<keyword evidence="7" id="KW-0812">Transmembrane</keyword>
<dbReference type="STRING" id="1423725.FC19_GL002277"/>
<evidence type="ECO:0000256" key="7">
    <source>
        <dbReference type="SAM" id="Phobius"/>
    </source>
</evidence>
<keyword evidence="3" id="KW-0732">Signal</keyword>
<keyword evidence="6" id="KW-0449">Lipoprotein</keyword>
<evidence type="ECO:0000256" key="6">
    <source>
        <dbReference type="ARBA" id="ARBA00023288"/>
    </source>
</evidence>
<dbReference type="GO" id="GO:0016020">
    <property type="term" value="C:membrane"/>
    <property type="evidence" value="ECO:0007669"/>
    <property type="project" value="UniProtKB-SubCell"/>
</dbReference>
<keyword evidence="7" id="KW-1133">Transmembrane helix</keyword>
<gene>
    <name evidence="8" type="ORF">FC19_GL002277</name>
</gene>
<reference evidence="8 9" key="1">
    <citation type="journal article" date="2015" name="Genome Announc.">
        <title>Expanding the biotechnology potential of lactobacilli through comparative genomics of 213 strains and associated genera.</title>
        <authorList>
            <person name="Sun Z."/>
            <person name="Harris H.M."/>
            <person name="McCann A."/>
            <person name="Guo C."/>
            <person name="Argimon S."/>
            <person name="Zhang W."/>
            <person name="Yang X."/>
            <person name="Jeffery I.B."/>
            <person name="Cooney J.C."/>
            <person name="Kagawa T.F."/>
            <person name="Liu W."/>
            <person name="Song Y."/>
            <person name="Salvetti E."/>
            <person name="Wrobel A."/>
            <person name="Rasinkangas P."/>
            <person name="Parkhill J."/>
            <person name="Rea M.C."/>
            <person name="O'Sullivan O."/>
            <person name="Ritari J."/>
            <person name="Douillard F.P."/>
            <person name="Paul Ross R."/>
            <person name="Yang R."/>
            <person name="Briner A.E."/>
            <person name="Felis G.E."/>
            <person name="de Vos W.M."/>
            <person name="Barrangou R."/>
            <person name="Klaenhammer T.R."/>
            <person name="Caufield P.W."/>
            <person name="Cui Y."/>
            <person name="Zhang H."/>
            <person name="O'Toole P.W."/>
        </authorList>
    </citation>
    <scope>NUCLEOTIDE SEQUENCE [LARGE SCALE GENOMIC DNA]</scope>
    <source>
        <strain evidence="8 9">DSM 21051</strain>
    </source>
</reference>
<keyword evidence="4 7" id="KW-0472">Membrane</keyword>
<evidence type="ECO:0000256" key="4">
    <source>
        <dbReference type="ARBA" id="ARBA00023136"/>
    </source>
</evidence>
<evidence type="ECO:0000256" key="3">
    <source>
        <dbReference type="ARBA" id="ARBA00022729"/>
    </source>
</evidence>
<evidence type="ECO:0000256" key="1">
    <source>
        <dbReference type="ARBA" id="ARBA00004635"/>
    </source>
</evidence>
<evidence type="ECO:0000256" key="2">
    <source>
        <dbReference type="ARBA" id="ARBA00008973"/>
    </source>
</evidence>
<evidence type="ECO:0000313" key="9">
    <source>
        <dbReference type="Proteomes" id="UP000051015"/>
    </source>
</evidence>
<dbReference type="Pfam" id="PF03180">
    <property type="entry name" value="Lipoprotein_9"/>
    <property type="match status" value="1"/>
</dbReference>
<keyword evidence="9" id="KW-1185">Reference proteome</keyword>
<dbReference type="PANTHER" id="PTHR30429:SF1">
    <property type="entry name" value="D-METHIONINE-BINDING LIPOPROTEIN METQ-RELATED"/>
    <property type="match status" value="1"/>
</dbReference>
<evidence type="ECO:0000313" key="8">
    <source>
        <dbReference type="EMBL" id="KRM95181.1"/>
    </source>
</evidence>
<evidence type="ECO:0000256" key="5">
    <source>
        <dbReference type="ARBA" id="ARBA00023139"/>
    </source>
</evidence>
<dbReference type="AlphaFoldDB" id="A0A0R2CTU6"/>
<dbReference type="InterPro" id="IPR004872">
    <property type="entry name" value="Lipoprotein_NlpA"/>
</dbReference>
<accession>A0A0R2CTU6</accession>
<protein>
    <submittedName>
        <fullName evidence="8">ABC-type metal ion transport system, periplasmic component surface antigen</fullName>
    </submittedName>
</protein>
<dbReference type="SUPFAM" id="SSF53850">
    <property type="entry name" value="Periplasmic binding protein-like II"/>
    <property type="match status" value="1"/>
</dbReference>
<keyword evidence="5" id="KW-0564">Palmitate</keyword>
<comment type="similarity">
    <text evidence="2">Belongs to the NlpA lipoprotein family.</text>
</comment>
<dbReference type="PANTHER" id="PTHR30429">
    <property type="entry name" value="D-METHIONINE-BINDING LIPOPROTEIN METQ"/>
    <property type="match status" value="1"/>
</dbReference>